<accession>A0A4Y8U192</accession>
<evidence type="ECO:0000313" key="2">
    <source>
        <dbReference type="EMBL" id="TFH57307.1"/>
    </source>
</evidence>
<gene>
    <name evidence="2" type="ORF">EXY26_10015</name>
</gene>
<evidence type="ECO:0000313" key="3">
    <source>
        <dbReference type="Proteomes" id="UP000297638"/>
    </source>
</evidence>
<dbReference type="InterPro" id="IPR011335">
    <property type="entry name" value="Restrct_endonuc-II-like"/>
</dbReference>
<comment type="caution">
    <text evidence="2">The sequence shown here is derived from an EMBL/GenBank/DDBJ whole genome shotgun (WGS) entry which is preliminary data.</text>
</comment>
<name>A0A4Y8U192_9MICC</name>
<dbReference type="AlphaFoldDB" id="A0A4Y8U192"/>
<protein>
    <recommendedName>
        <fullName evidence="1">YqaJ viral recombinase domain-containing protein</fullName>
    </recommendedName>
</protein>
<organism evidence="2 3">
    <name type="scientific">Glutamicibacter arilaitensis</name>
    <dbReference type="NCBI Taxonomy" id="256701"/>
    <lineage>
        <taxon>Bacteria</taxon>
        <taxon>Bacillati</taxon>
        <taxon>Actinomycetota</taxon>
        <taxon>Actinomycetes</taxon>
        <taxon>Micrococcales</taxon>
        <taxon>Micrococcaceae</taxon>
        <taxon>Glutamicibacter</taxon>
    </lineage>
</organism>
<reference evidence="2 3" key="1">
    <citation type="submission" date="2019-03" db="EMBL/GenBank/DDBJ databases">
        <title>Glutamicibacter sp. LJH19 genome.</title>
        <authorList>
            <person name="Sinai Borker S."/>
            <person name="Kumar R."/>
        </authorList>
    </citation>
    <scope>NUCLEOTIDE SEQUENCE [LARGE SCALE GENOMIC DNA]</scope>
    <source>
        <strain evidence="2 3">LJH19</strain>
    </source>
</reference>
<dbReference type="Pfam" id="PF09588">
    <property type="entry name" value="YqaJ"/>
    <property type="match status" value="1"/>
</dbReference>
<dbReference type="Gene3D" id="3.90.320.10">
    <property type="match status" value="1"/>
</dbReference>
<dbReference type="InterPro" id="IPR019080">
    <property type="entry name" value="YqaJ_viral_recombinase"/>
</dbReference>
<dbReference type="EMBL" id="SPDS01000001">
    <property type="protein sequence ID" value="TFH57307.1"/>
    <property type="molecule type" value="Genomic_DNA"/>
</dbReference>
<dbReference type="PANTHER" id="PTHR46609">
    <property type="entry name" value="EXONUCLEASE, PHAGE-TYPE/RECB, C-TERMINAL DOMAIN-CONTAINING PROTEIN"/>
    <property type="match status" value="1"/>
</dbReference>
<dbReference type="PANTHER" id="PTHR46609:SF6">
    <property type="entry name" value="EXONUCLEASE, PHAGE-TYPE_RECB, C-TERMINAL DOMAIN-CONTAINING PROTEIN-RELATED"/>
    <property type="match status" value="1"/>
</dbReference>
<proteinExistence type="predicted"/>
<dbReference type="Proteomes" id="UP000297638">
    <property type="component" value="Unassembled WGS sequence"/>
</dbReference>
<dbReference type="RefSeq" id="WP_134780244.1">
    <property type="nucleotide sequence ID" value="NZ_SPDS01000001.1"/>
</dbReference>
<evidence type="ECO:0000259" key="1">
    <source>
        <dbReference type="Pfam" id="PF09588"/>
    </source>
</evidence>
<feature type="domain" description="YqaJ viral recombinase" evidence="1">
    <location>
        <begin position="15"/>
        <end position="157"/>
    </location>
</feature>
<sequence>MAIKIYDQLEQGTPEWLEARAGLVTASTVGQLITPAKKQLSKSETATGLMHTLIAERITGRVEPIPTNRAMERGTLDEPYARAIYAEHYAPVTEVGFIVNDDHGYKMGYSPDGLVGDDGLIEIKSRSQRIQLQTVLRDEVPAGNMSQMQMGMLVTGRKWCDYISYSGGMALYVKRVFPDSEWFAVIIEAVSAFEKHSTEIISKYLEAVADRPATEYIEHFQDVEEW</sequence>
<dbReference type="InterPro" id="IPR011604">
    <property type="entry name" value="PDDEXK-like_dom_sf"/>
</dbReference>
<dbReference type="CDD" id="cd22343">
    <property type="entry name" value="PDDEXK_lambda_exonuclease-like"/>
    <property type="match status" value="1"/>
</dbReference>
<dbReference type="SUPFAM" id="SSF52980">
    <property type="entry name" value="Restriction endonuclease-like"/>
    <property type="match status" value="1"/>
</dbReference>
<dbReference type="InterPro" id="IPR051703">
    <property type="entry name" value="NF-kappa-B_Signaling_Reg"/>
</dbReference>